<keyword evidence="2" id="KW-1185">Reference proteome</keyword>
<dbReference type="RefSeq" id="WP_275683213.1">
    <property type="nucleotide sequence ID" value="NZ_JAJLJH010000004.1"/>
</dbReference>
<dbReference type="Proteomes" id="UP001139353">
    <property type="component" value="Unassembled WGS sequence"/>
</dbReference>
<dbReference type="EMBL" id="JAJLJH010000004">
    <property type="protein sequence ID" value="MCK9687168.1"/>
    <property type="molecule type" value="Genomic_DNA"/>
</dbReference>
<dbReference type="InterPro" id="IPR047111">
    <property type="entry name" value="YbaP-like"/>
</dbReference>
<proteinExistence type="predicted"/>
<dbReference type="Pfam" id="PF01963">
    <property type="entry name" value="TraB_PrgY_gumN"/>
    <property type="match status" value="1"/>
</dbReference>
<name>A0A9X2BZX8_9BURK</name>
<dbReference type="AlphaFoldDB" id="A0A9X2BZX8"/>
<evidence type="ECO:0000313" key="1">
    <source>
        <dbReference type="EMBL" id="MCK9687168.1"/>
    </source>
</evidence>
<organism evidence="1 2">
    <name type="scientific">Scleromatobacter humisilvae</name>
    <dbReference type="NCBI Taxonomy" id="2897159"/>
    <lineage>
        <taxon>Bacteria</taxon>
        <taxon>Pseudomonadati</taxon>
        <taxon>Pseudomonadota</taxon>
        <taxon>Betaproteobacteria</taxon>
        <taxon>Burkholderiales</taxon>
        <taxon>Sphaerotilaceae</taxon>
        <taxon>Scleromatobacter</taxon>
    </lineage>
</organism>
<protein>
    <submittedName>
        <fullName evidence="1">TraB/GumN family protein</fullName>
    </submittedName>
</protein>
<gene>
    <name evidence="1" type="ORF">LPC04_15770</name>
</gene>
<dbReference type="PANTHER" id="PTHR40590">
    <property type="entry name" value="CYTOPLASMIC PROTEIN-RELATED"/>
    <property type="match status" value="1"/>
</dbReference>
<accession>A0A9X2BZX8</accession>
<sequence>MYFEIPGSNVRVLGAMHMVPAGTLAAPPWAIEACDWCEALVHEHSNDDAAWMVRADRPLSSVLAADTWHAIEAAVASERRRAVLEGLRPWAAAMHLTVWAQQLELGAEPTVLQRGLADGKPLDVLETVADVRAAFDSVPLREVEKVMIACLHDMPQAQDRLLRLHAAWLAGDRAAMHASAADSPMGASAAMWEAGVLRRNRAWGLKLQPLLKTDKRTLVVVGPLHLCGPGSLEACLGVSFRRV</sequence>
<dbReference type="CDD" id="cd14789">
    <property type="entry name" value="Tiki"/>
    <property type="match status" value="1"/>
</dbReference>
<reference evidence="1" key="1">
    <citation type="submission" date="2021-11" db="EMBL/GenBank/DDBJ databases">
        <title>BS-T2-15 a new species belonging to the Comamonadaceae family isolated from the soil of a French oak forest.</title>
        <authorList>
            <person name="Mieszkin S."/>
            <person name="Alain K."/>
        </authorList>
    </citation>
    <scope>NUCLEOTIDE SEQUENCE</scope>
    <source>
        <strain evidence="1">BS-T2-15</strain>
    </source>
</reference>
<comment type="caution">
    <text evidence="1">The sequence shown here is derived from an EMBL/GenBank/DDBJ whole genome shotgun (WGS) entry which is preliminary data.</text>
</comment>
<dbReference type="PANTHER" id="PTHR40590:SF1">
    <property type="entry name" value="CYTOPLASMIC PROTEIN"/>
    <property type="match status" value="1"/>
</dbReference>
<evidence type="ECO:0000313" key="2">
    <source>
        <dbReference type="Proteomes" id="UP001139353"/>
    </source>
</evidence>
<dbReference type="InterPro" id="IPR002816">
    <property type="entry name" value="TraB/PrgY/GumN_fam"/>
</dbReference>